<dbReference type="RefSeq" id="WP_140851166.1">
    <property type="nucleotide sequence ID" value="NZ_RCZC01000004.1"/>
</dbReference>
<feature type="domain" description="Multidrug resistance protein MdtA-like barrel-sandwich hybrid" evidence="1">
    <location>
        <begin position="64"/>
        <end position="270"/>
    </location>
</feature>
<dbReference type="PRINTS" id="PR01490">
    <property type="entry name" value="RTXTOXIND"/>
</dbReference>
<dbReference type="Proteomes" id="UP000319931">
    <property type="component" value="Unassembled WGS sequence"/>
</dbReference>
<dbReference type="PANTHER" id="PTHR30386">
    <property type="entry name" value="MEMBRANE FUSION SUBUNIT OF EMRAB-TOLC MULTIDRUG EFFLUX PUMP"/>
    <property type="match status" value="1"/>
</dbReference>
<dbReference type="InterPro" id="IPR050739">
    <property type="entry name" value="MFP"/>
</dbReference>
<accession>A0A502FSW7</accession>
<dbReference type="Pfam" id="PF25917">
    <property type="entry name" value="BSH_RND"/>
    <property type="match status" value="1"/>
</dbReference>
<protein>
    <submittedName>
        <fullName evidence="2">HlyD family secretion protein</fullName>
    </submittedName>
</protein>
<evidence type="ECO:0000313" key="3">
    <source>
        <dbReference type="Proteomes" id="UP000319931"/>
    </source>
</evidence>
<dbReference type="SUPFAM" id="SSF111369">
    <property type="entry name" value="HlyD-like secretion proteins"/>
    <property type="match status" value="2"/>
</dbReference>
<dbReference type="Gene3D" id="1.10.287.470">
    <property type="entry name" value="Helix hairpin bin"/>
    <property type="match status" value="1"/>
</dbReference>
<dbReference type="OrthoDB" id="9811754at2"/>
<keyword evidence="3" id="KW-1185">Reference proteome</keyword>
<dbReference type="AlphaFoldDB" id="A0A502FSW7"/>
<comment type="caution">
    <text evidence="2">The sequence shown here is derived from an EMBL/GenBank/DDBJ whole genome shotgun (WGS) entry which is preliminary data.</text>
</comment>
<dbReference type="InterPro" id="IPR058625">
    <property type="entry name" value="MdtA-like_BSH"/>
</dbReference>
<proteinExistence type="predicted"/>
<name>A0A502FSW7_9SPHN</name>
<dbReference type="EMBL" id="RCZC01000004">
    <property type="protein sequence ID" value="TPG52093.1"/>
    <property type="molecule type" value="Genomic_DNA"/>
</dbReference>
<dbReference type="Gene3D" id="2.40.50.100">
    <property type="match status" value="1"/>
</dbReference>
<evidence type="ECO:0000313" key="2">
    <source>
        <dbReference type="EMBL" id="TPG52093.1"/>
    </source>
</evidence>
<dbReference type="Gene3D" id="2.40.30.170">
    <property type="match status" value="1"/>
</dbReference>
<dbReference type="PANTHER" id="PTHR30386:SF24">
    <property type="entry name" value="MULTIDRUG RESISTANCE EFFLUX PUMP"/>
    <property type="match status" value="1"/>
</dbReference>
<reference evidence="2 3" key="1">
    <citation type="journal article" date="2019" name="Environ. Microbiol.">
        <title>Species interactions and distinct microbial communities in high Arctic permafrost affected cryosols are associated with the CH4 and CO2 gas fluxes.</title>
        <authorList>
            <person name="Altshuler I."/>
            <person name="Hamel J."/>
            <person name="Turney S."/>
            <person name="Magnuson E."/>
            <person name="Levesque R."/>
            <person name="Greer C."/>
            <person name="Whyte L.G."/>
        </authorList>
    </citation>
    <scope>NUCLEOTIDE SEQUENCE [LARGE SCALE GENOMIC DNA]</scope>
    <source>
        <strain evidence="2 3">E6.1</strain>
    </source>
</reference>
<evidence type="ECO:0000259" key="1">
    <source>
        <dbReference type="Pfam" id="PF25917"/>
    </source>
</evidence>
<dbReference type="GO" id="GO:0055085">
    <property type="term" value="P:transmembrane transport"/>
    <property type="evidence" value="ECO:0007669"/>
    <property type="project" value="InterPro"/>
</dbReference>
<sequence>MDAVTNGAAFTAAETRSPKGLRLPSRRTSAASAAAIAVAVVGALWITSPVTSQSTDDAYVAADTTSVAPKVRGLIEEVLVRDNQVVHAGQPLVRIDPEEFDAKAASAEAVLADARAGVLSAQAALASLTAEERLARSNVVAADTSIRSAVARSDLAAADRKRYDALVAGGAVAKRDADSYGAAAVTAEQESARARALLSVSQNSAGVVSAKRPMLLAALETAKAKVGQAEAALDLARQDRRHTIIYAPVSGSIGNRQVRVGDYVQPGTRLLTLVPMNALYVTANFKETQTGHMQVGQEATIDVDALHGHDLKGTVESLAPGSGSSFSLLPFEPGTGNFTKVVQRVPVRIRFDSRQVGADLLRPGLSVTAKVRVRG</sequence>
<gene>
    <name evidence="2" type="ORF">EAH76_15370</name>
</gene>
<organism evidence="2 3">
    <name type="scientific">Sphingomonas glacialis</name>
    <dbReference type="NCBI Taxonomy" id="658225"/>
    <lineage>
        <taxon>Bacteria</taxon>
        <taxon>Pseudomonadati</taxon>
        <taxon>Pseudomonadota</taxon>
        <taxon>Alphaproteobacteria</taxon>
        <taxon>Sphingomonadales</taxon>
        <taxon>Sphingomonadaceae</taxon>
        <taxon>Sphingomonas</taxon>
    </lineage>
</organism>